<dbReference type="InterPro" id="IPR022257">
    <property type="entry name" value="PHM7_ext"/>
</dbReference>
<dbReference type="InterPro" id="IPR032880">
    <property type="entry name" value="CSC1/OSCA1-like_N"/>
</dbReference>
<evidence type="ECO:0000256" key="5">
    <source>
        <dbReference type="ARBA" id="ARBA00022989"/>
    </source>
</evidence>
<dbReference type="GO" id="GO:0005886">
    <property type="term" value="C:plasma membrane"/>
    <property type="evidence" value="ECO:0007669"/>
    <property type="project" value="TreeGrafter"/>
</dbReference>
<keyword evidence="5 8" id="KW-1133">Transmembrane helix</keyword>
<evidence type="ECO:0000259" key="12">
    <source>
        <dbReference type="Pfam" id="PF14703"/>
    </source>
</evidence>
<evidence type="ECO:0000313" key="13">
    <source>
        <dbReference type="EMBL" id="OBT95202.1"/>
    </source>
</evidence>
<sequence length="1234" mass="138240">MSDSTQGAAQANRNISIIALLTAIGTGIAASGVQILIFTLIKNRLVRIYQPKTYLVPERQRTAPPPRSPFGWLVSIFTYKDKEIINKCGLDAYFFLRYLQTQLIIFVPLACLLLPILLPLNYIGGRSTAKADPLDGNGADPDVPGGLDKLAWGNISPKQTHRYWAHLVLAIVVVIWVCYVFFAELRVYIRVRQDYLTSAEHRLRASATTVLVTAIPDKWLTIEALSGLYDVFPGGIRNIWINRNYDALLEKVRRREGIVAMLEAAETSLIRKCNKAHLKQVEKDEKAMQRKTGHQDTKEERARRAKNAEETAAQIARGEGVTSGDINQVVHSVEDAIEEGNRRKSRVVEKQTAMGGLAAMGKQFGRGLGLVGKAGETLVEGTKNVGGTIVGGAKTAGKGFEGQIDSTNGFVRIDRDPLSPDMRQERSRSRNNSNSSQTHFADAEPVETQINMPPRDVSFGQSPDTPRGFGEHRGVKGLELDNIPYRFGGGDGSNDSDEMKNSWWKFWKGPSGGFASPMPHGFERDEYIQKKNFGQMITSGGQQIIAPVKTLFTNNEGPQHEYPPHIDPDYVEDEESALWAKYIKKKDRNTHRLPRFGIGILPYIFPWVNTKVDTIYWCREELARLNVEIEYDQDHSEDYPKMNSAFIQFNHQIAAHMAVQAVSHHIPKHMAPRMVEVSPTDVIWDNMSIKWWEAWLRTFFIFAAVAGMCILWAIPVSATALLGNIPELIRQYHWLSFLRGAETALKAVAGILPAVVLALLMILPPLVFYNFATLQGNQTGKMRELSVQNYYFFFLFVQVFLVVSIASGTFATLASIADVTSIPGLLAQNLPKASNYFFSYMIIQALSTSAGSLLQVGTLIMWILMPKLFDNTARQKWKRNTTLSTVHWGTYFPTYTNFACIAIIYSTVAPLIMVFAIITFTVLWLANRYCMLYVFRHTEDTGGLLYPRAINQNFIGLYVMELCLIGLFFLVRDDKNNAACFPQAIIMIVVMALTALFQFLLNQSFGPLYEHLAITLEDEAVLRDEAFERAQAARLMESDHDDSDSDHHDDGAARNPRVPDTPVSHDDDIELRKLRTSQSAKSGNGNGGTFNPLNPLRTGATWATRGARTLGAATFGELDTSHARRRRRKDVEAQQLMGEALFGGYNDEIEDLTPDERDALVRVAFQHEALRAKRPNVWVPRDGLGVSDEEVRRTERVGMGNVWITNRGTALDGKGRVMYGRNPPDFEEVSLIML</sequence>
<feature type="region of interest" description="Disordered" evidence="7">
    <location>
        <begin position="283"/>
        <end position="306"/>
    </location>
</feature>
<feature type="transmembrane region" description="Helical" evidence="8">
    <location>
        <begin position="163"/>
        <end position="182"/>
    </location>
</feature>
<feature type="transmembrane region" description="Helical" evidence="8">
    <location>
        <begin position="747"/>
        <end position="769"/>
    </location>
</feature>
<comment type="similarity">
    <text evidence="2">Belongs to the CSC1 (TC 1.A.17) family.</text>
</comment>
<feature type="domain" description="CSC1/OSCA1-like cytosolic" evidence="12">
    <location>
        <begin position="208"/>
        <end position="280"/>
    </location>
</feature>
<dbReference type="EMBL" id="KV460237">
    <property type="protein sequence ID" value="OBT95202.1"/>
    <property type="molecule type" value="Genomic_DNA"/>
</dbReference>
<dbReference type="GeneID" id="28841023"/>
<feature type="domain" description="CSC1/OSCA1-like N-terminal transmembrane" evidence="11">
    <location>
        <begin position="19"/>
        <end position="184"/>
    </location>
</feature>
<evidence type="ECO:0008006" key="15">
    <source>
        <dbReference type="Google" id="ProtNLM"/>
    </source>
</evidence>
<dbReference type="InterPro" id="IPR045122">
    <property type="entry name" value="Csc1-like"/>
</dbReference>
<reference evidence="14" key="2">
    <citation type="journal article" date="2018" name="Nat. Commun.">
        <title>Extreme sensitivity to ultraviolet light in the fungal pathogen causing white-nose syndrome of bats.</title>
        <authorList>
            <person name="Palmer J.M."/>
            <person name="Drees K.P."/>
            <person name="Foster J.T."/>
            <person name="Lindner D.L."/>
        </authorList>
    </citation>
    <scope>NUCLEOTIDE SEQUENCE [LARGE SCALE GENOMIC DNA]</scope>
    <source>
        <strain evidence="14">UAMH 10579</strain>
    </source>
</reference>
<dbReference type="InterPro" id="IPR027815">
    <property type="entry name" value="CSC1/OSCA1-like_cyt"/>
</dbReference>
<feature type="transmembrane region" description="Helical" evidence="8">
    <location>
        <begin position="983"/>
        <end position="1001"/>
    </location>
</feature>
<dbReference type="PANTHER" id="PTHR13018:SF20">
    <property type="entry name" value="SPORULATION-SPECIFIC PROTEIN 75"/>
    <property type="match status" value="1"/>
</dbReference>
<dbReference type="PANTHER" id="PTHR13018">
    <property type="entry name" value="PROBABLE MEMBRANE PROTEIN DUF221-RELATED"/>
    <property type="match status" value="1"/>
</dbReference>
<reference evidence="13 14" key="1">
    <citation type="submission" date="2016-03" db="EMBL/GenBank/DDBJ databases">
        <title>Comparative genomics of Pseudogymnoascus destructans, the fungus causing white-nose syndrome of bats.</title>
        <authorList>
            <person name="Palmer J.M."/>
            <person name="Drees K.P."/>
            <person name="Foster J.T."/>
            <person name="Lindner D.L."/>
        </authorList>
    </citation>
    <scope>NUCLEOTIDE SEQUENCE [LARGE SCALE GENOMIC DNA]</scope>
    <source>
        <strain evidence="13 14">UAMH 10579</strain>
    </source>
</reference>
<dbReference type="Proteomes" id="UP000091956">
    <property type="component" value="Unassembled WGS sequence"/>
</dbReference>
<keyword evidence="14" id="KW-1185">Reference proteome</keyword>
<dbReference type="Pfam" id="PF12621">
    <property type="entry name" value="PHM7_ext"/>
    <property type="match status" value="1"/>
</dbReference>
<name>A0A1B8GHA0_9PEZI</name>
<feature type="transmembrane region" description="Helical" evidence="8">
    <location>
        <begin position="103"/>
        <end position="124"/>
    </location>
</feature>
<keyword evidence="3" id="KW-0813">Transport</keyword>
<feature type="domain" description="10TM putative phosphate transporter extracellular tail" evidence="10">
    <location>
        <begin position="1145"/>
        <end position="1225"/>
    </location>
</feature>
<feature type="transmembrane region" description="Helical" evidence="8">
    <location>
        <begin position="790"/>
        <end position="817"/>
    </location>
</feature>
<keyword evidence="6 8" id="KW-0472">Membrane</keyword>
<feature type="domain" description="CSC1/OSCA1-like 7TM region" evidence="9">
    <location>
        <begin position="697"/>
        <end position="968"/>
    </location>
</feature>
<evidence type="ECO:0000256" key="4">
    <source>
        <dbReference type="ARBA" id="ARBA00022692"/>
    </source>
</evidence>
<feature type="transmembrane region" description="Helical" evidence="8">
    <location>
        <begin position="911"/>
        <end position="934"/>
    </location>
</feature>
<dbReference type="Pfam" id="PF02714">
    <property type="entry name" value="RSN1_7TM"/>
    <property type="match status" value="1"/>
</dbReference>
<organism evidence="13 14">
    <name type="scientific">Pseudogymnoascus verrucosus</name>
    <dbReference type="NCBI Taxonomy" id="342668"/>
    <lineage>
        <taxon>Eukaryota</taxon>
        <taxon>Fungi</taxon>
        <taxon>Dikarya</taxon>
        <taxon>Ascomycota</taxon>
        <taxon>Pezizomycotina</taxon>
        <taxon>Leotiomycetes</taxon>
        <taxon>Thelebolales</taxon>
        <taxon>Thelebolaceae</taxon>
        <taxon>Pseudogymnoascus</taxon>
    </lineage>
</organism>
<evidence type="ECO:0000256" key="6">
    <source>
        <dbReference type="ARBA" id="ARBA00023136"/>
    </source>
</evidence>
<dbReference type="AlphaFoldDB" id="A0A1B8GHA0"/>
<dbReference type="OrthoDB" id="1076608at2759"/>
<dbReference type="Pfam" id="PF14703">
    <property type="entry name" value="PHM7_cyt"/>
    <property type="match status" value="2"/>
</dbReference>
<feature type="transmembrane region" description="Helical" evidence="8">
    <location>
        <begin position="837"/>
        <end position="864"/>
    </location>
</feature>
<evidence type="ECO:0000256" key="7">
    <source>
        <dbReference type="SAM" id="MobiDB-lite"/>
    </source>
</evidence>
<evidence type="ECO:0000256" key="1">
    <source>
        <dbReference type="ARBA" id="ARBA00004141"/>
    </source>
</evidence>
<feature type="domain" description="CSC1/OSCA1-like cytosolic" evidence="12">
    <location>
        <begin position="574"/>
        <end position="686"/>
    </location>
</feature>
<protein>
    <recommendedName>
        <fullName evidence="15">DUF221-domain-containing protein</fullName>
    </recommendedName>
</protein>
<comment type="subcellular location">
    <subcellularLocation>
        <location evidence="1">Membrane</location>
        <topology evidence="1">Multi-pass membrane protein</topology>
    </subcellularLocation>
</comment>
<evidence type="ECO:0000256" key="2">
    <source>
        <dbReference type="ARBA" id="ARBA00007779"/>
    </source>
</evidence>
<evidence type="ECO:0000256" key="3">
    <source>
        <dbReference type="ARBA" id="ARBA00022448"/>
    </source>
</evidence>
<feature type="compositionally biased region" description="Basic and acidic residues" evidence="7">
    <location>
        <begin position="1063"/>
        <end position="1073"/>
    </location>
</feature>
<feature type="transmembrane region" description="Helical" evidence="8">
    <location>
        <begin position="954"/>
        <end position="971"/>
    </location>
</feature>
<evidence type="ECO:0000256" key="8">
    <source>
        <dbReference type="SAM" id="Phobius"/>
    </source>
</evidence>
<feature type="compositionally biased region" description="Basic and acidic residues" evidence="7">
    <location>
        <begin position="412"/>
        <end position="428"/>
    </location>
</feature>
<keyword evidence="4 8" id="KW-0812">Transmembrane</keyword>
<accession>A0A1B8GHA0</accession>
<proteinExistence type="inferred from homology"/>
<evidence type="ECO:0000259" key="9">
    <source>
        <dbReference type="Pfam" id="PF02714"/>
    </source>
</evidence>
<evidence type="ECO:0000259" key="11">
    <source>
        <dbReference type="Pfam" id="PF13967"/>
    </source>
</evidence>
<feature type="region of interest" description="Disordered" evidence="7">
    <location>
        <begin position="410"/>
        <end position="447"/>
    </location>
</feature>
<feature type="transmembrane region" description="Helical" evidence="8">
    <location>
        <begin position="694"/>
        <end position="714"/>
    </location>
</feature>
<dbReference type="InterPro" id="IPR003864">
    <property type="entry name" value="CSC1/OSCA1-like_7TM"/>
</dbReference>
<feature type="transmembrane region" description="Helical" evidence="8">
    <location>
        <begin position="15"/>
        <end position="41"/>
    </location>
</feature>
<dbReference type="RefSeq" id="XP_018128935.1">
    <property type="nucleotide sequence ID" value="XM_018277070.2"/>
</dbReference>
<evidence type="ECO:0000259" key="10">
    <source>
        <dbReference type="Pfam" id="PF12621"/>
    </source>
</evidence>
<gene>
    <name evidence="13" type="ORF">VE01_07637</name>
</gene>
<dbReference type="Pfam" id="PF13967">
    <property type="entry name" value="RSN1_TM"/>
    <property type="match status" value="1"/>
</dbReference>
<feature type="region of interest" description="Disordered" evidence="7">
    <location>
        <begin position="1035"/>
        <end position="1098"/>
    </location>
</feature>
<dbReference type="GO" id="GO:0005227">
    <property type="term" value="F:calcium-activated cation channel activity"/>
    <property type="evidence" value="ECO:0007669"/>
    <property type="project" value="InterPro"/>
</dbReference>
<evidence type="ECO:0000313" key="14">
    <source>
        <dbReference type="Proteomes" id="UP000091956"/>
    </source>
</evidence>